<dbReference type="SUPFAM" id="SSF54160">
    <property type="entry name" value="Chromo domain-like"/>
    <property type="match status" value="1"/>
</dbReference>
<organism evidence="2 3">
    <name type="scientific">Austropuccinia psidii MF-1</name>
    <dbReference type="NCBI Taxonomy" id="1389203"/>
    <lineage>
        <taxon>Eukaryota</taxon>
        <taxon>Fungi</taxon>
        <taxon>Dikarya</taxon>
        <taxon>Basidiomycota</taxon>
        <taxon>Pucciniomycotina</taxon>
        <taxon>Pucciniomycetes</taxon>
        <taxon>Pucciniales</taxon>
        <taxon>Sphaerophragmiaceae</taxon>
        <taxon>Austropuccinia</taxon>
    </lineage>
</organism>
<protein>
    <recommendedName>
        <fullName evidence="4">Chromo domain-containing protein</fullName>
    </recommendedName>
</protein>
<accession>A0A9Q3HNF7</accession>
<dbReference type="EMBL" id="AVOT02021641">
    <property type="protein sequence ID" value="MBW0510567.1"/>
    <property type="molecule type" value="Genomic_DNA"/>
</dbReference>
<dbReference type="CDD" id="cd00024">
    <property type="entry name" value="CD_CSD"/>
    <property type="match status" value="1"/>
</dbReference>
<feature type="region of interest" description="Disordered" evidence="1">
    <location>
        <begin position="1"/>
        <end position="29"/>
    </location>
</feature>
<dbReference type="InterPro" id="IPR016197">
    <property type="entry name" value="Chromo-like_dom_sf"/>
</dbReference>
<evidence type="ECO:0000313" key="2">
    <source>
        <dbReference type="EMBL" id="MBW0510567.1"/>
    </source>
</evidence>
<evidence type="ECO:0000313" key="3">
    <source>
        <dbReference type="Proteomes" id="UP000765509"/>
    </source>
</evidence>
<comment type="caution">
    <text evidence="2">The sequence shown here is derived from an EMBL/GenBank/DDBJ whole genome shotgun (WGS) entry which is preliminary data.</text>
</comment>
<evidence type="ECO:0008006" key="4">
    <source>
        <dbReference type="Google" id="ProtNLM"/>
    </source>
</evidence>
<name>A0A9Q3HNF7_9BASI</name>
<reference evidence="2" key="1">
    <citation type="submission" date="2021-03" db="EMBL/GenBank/DDBJ databases">
        <title>Draft genome sequence of rust myrtle Austropuccinia psidii MF-1, a brazilian biotype.</title>
        <authorList>
            <person name="Quecine M.C."/>
            <person name="Pachon D.M.R."/>
            <person name="Bonatelli M.L."/>
            <person name="Correr F.H."/>
            <person name="Franceschini L.M."/>
            <person name="Leite T.F."/>
            <person name="Margarido G.R.A."/>
            <person name="Almeida C.A."/>
            <person name="Ferrarezi J.A."/>
            <person name="Labate C.A."/>
        </authorList>
    </citation>
    <scope>NUCLEOTIDE SEQUENCE</scope>
    <source>
        <strain evidence="2">MF-1</strain>
    </source>
</reference>
<keyword evidence="3" id="KW-1185">Reference proteome</keyword>
<dbReference type="Proteomes" id="UP000765509">
    <property type="component" value="Unassembled WGS sequence"/>
</dbReference>
<sequence length="87" mass="10136">MFPASLVKPYHQTGKDKLPSRSGKPTPQDIVELEDSPILVKRIIKARRIRLNVKDNIQYLIRFKNQTADKYQWIPEDTITDGDLCLR</sequence>
<gene>
    <name evidence="2" type="ORF">O181_050282</name>
</gene>
<dbReference type="AlphaFoldDB" id="A0A9Q3HNF7"/>
<evidence type="ECO:0000256" key="1">
    <source>
        <dbReference type="SAM" id="MobiDB-lite"/>
    </source>
</evidence>
<proteinExistence type="predicted"/>